<dbReference type="Pfam" id="PF12773">
    <property type="entry name" value="DZR"/>
    <property type="match status" value="1"/>
</dbReference>
<gene>
    <name evidence="2" type="ORF">MAR_017245</name>
</gene>
<dbReference type="Proteomes" id="UP001164746">
    <property type="component" value="Chromosome 6"/>
</dbReference>
<protein>
    <recommendedName>
        <fullName evidence="1">DZANK-type domain-containing protein</fullName>
    </recommendedName>
</protein>
<dbReference type="EMBL" id="CP111017">
    <property type="protein sequence ID" value="WAR07287.1"/>
    <property type="molecule type" value="Genomic_DNA"/>
</dbReference>
<evidence type="ECO:0000259" key="1">
    <source>
        <dbReference type="Pfam" id="PF12773"/>
    </source>
</evidence>
<organism evidence="2 3">
    <name type="scientific">Mya arenaria</name>
    <name type="common">Soft-shell clam</name>
    <dbReference type="NCBI Taxonomy" id="6604"/>
    <lineage>
        <taxon>Eukaryota</taxon>
        <taxon>Metazoa</taxon>
        <taxon>Spiralia</taxon>
        <taxon>Lophotrochozoa</taxon>
        <taxon>Mollusca</taxon>
        <taxon>Bivalvia</taxon>
        <taxon>Autobranchia</taxon>
        <taxon>Heteroconchia</taxon>
        <taxon>Euheterodonta</taxon>
        <taxon>Imparidentia</taxon>
        <taxon>Neoheterodontei</taxon>
        <taxon>Myida</taxon>
        <taxon>Myoidea</taxon>
        <taxon>Myidae</taxon>
        <taxon>Mya</taxon>
    </lineage>
</organism>
<name>A0ABY7EEQ9_MYAAR</name>
<feature type="domain" description="DZANK-type" evidence="1">
    <location>
        <begin position="177"/>
        <end position="228"/>
    </location>
</feature>
<evidence type="ECO:0000313" key="3">
    <source>
        <dbReference type="Proteomes" id="UP001164746"/>
    </source>
</evidence>
<accession>A0ABY7EEQ9</accession>
<evidence type="ECO:0000313" key="2">
    <source>
        <dbReference type="EMBL" id="WAR07287.1"/>
    </source>
</evidence>
<keyword evidence="3" id="KW-1185">Reference proteome</keyword>
<reference evidence="2" key="1">
    <citation type="submission" date="2022-11" db="EMBL/GenBank/DDBJ databases">
        <title>Centuries of genome instability and evolution in soft-shell clam transmissible cancer (bioRxiv).</title>
        <authorList>
            <person name="Hart S.F.M."/>
            <person name="Yonemitsu M.A."/>
            <person name="Giersch R.M."/>
            <person name="Beal B.F."/>
            <person name="Arriagada G."/>
            <person name="Davis B.W."/>
            <person name="Ostrander E.A."/>
            <person name="Goff S.P."/>
            <person name="Metzger M.J."/>
        </authorList>
    </citation>
    <scope>NUCLEOTIDE SEQUENCE</scope>
    <source>
        <strain evidence="2">MELC-2E11</strain>
        <tissue evidence="2">Siphon/mantle</tissue>
    </source>
</reference>
<dbReference type="InterPro" id="IPR025874">
    <property type="entry name" value="DZR"/>
</dbReference>
<proteinExistence type="predicted"/>
<sequence length="240" mass="26898">MDSENCGIQSCYRRKAAFRLGTGKKADFILGIGERRYTGWAGYRSQAAFRLVSGDMRHPGWVPDKGGIQAWYRSKALFRLSTGERRYLGCVPVSGSIQAGYRSKAVFRLSTKNRNIIEQEGCNRNIMKKCSNRWCGFAAESTFCPECGFEMIDTPTNPVPRYIVIICDGFDIKGSPCGAELKIHQKFCRYCGKEVDTTMFGVQRPNFEKCMGCGNELTTGAKHCHECGLYTQPKARQVAC</sequence>